<dbReference type="SUPFAM" id="SSF54593">
    <property type="entry name" value="Glyoxalase/Bleomycin resistance protein/Dihydroxybiphenyl dioxygenase"/>
    <property type="match status" value="1"/>
</dbReference>
<protein>
    <submittedName>
        <fullName evidence="2">Glyoxalase</fullName>
    </submittedName>
</protein>
<evidence type="ECO:0000313" key="3">
    <source>
        <dbReference type="Proteomes" id="UP001317870"/>
    </source>
</evidence>
<gene>
    <name evidence="2" type="ORF">IFM12276_30420</name>
</gene>
<dbReference type="PROSITE" id="PS51819">
    <property type="entry name" value="VOC"/>
    <property type="match status" value="1"/>
</dbReference>
<reference evidence="2 3" key="1">
    <citation type="submission" date="2022-11" db="EMBL/GenBank/DDBJ databases">
        <title>Genome Sequencing of Nocardia sp. ON39_IFM12276 and assembly.</title>
        <authorList>
            <person name="Shimojima M."/>
            <person name="Toyokawa M."/>
            <person name="Uesaka K."/>
        </authorList>
    </citation>
    <scope>NUCLEOTIDE SEQUENCE [LARGE SCALE GENOMIC DNA]</scope>
    <source>
        <strain evidence="2 3">IFM 12276</strain>
    </source>
</reference>
<dbReference type="EMBL" id="AP026978">
    <property type="protein sequence ID" value="BDU00014.1"/>
    <property type="molecule type" value="Genomic_DNA"/>
</dbReference>
<dbReference type="RefSeq" id="WP_281880243.1">
    <property type="nucleotide sequence ID" value="NZ_AP026976.1"/>
</dbReference>
<sequence length="228" mass="25160">MSAAQPIGVNHLAIATRDIKSQIAFFTDVIGLPLKALYRMHGAEGAWHGFVELNPTSYIAFVYHPDNPDTRELGVTHAAEPTGPVAPGAMQHVALHVRDLDELLSLRDRIRSRGIVVLGPIDHGFCRSVYLAGPEGLLVELTTGDAIDDRAWIDPEVVEINGISAEELETYKHPAPFTRPAEPVAQPAYDETKPHMAYPDEVYRQIIAMPDELVWQMASQTDPPVRLD</sequence>
<dbReference type="Pfam" id="PF00903">
    <property type="entry name" value="Glyoxalase"/>
    <property type="match status" value="1"/>
</dbReference>
<dbReference type="InterPro" id="IPR004360">
    <property type="entry name" value="Glyas_Fos-R_dOase_dom"/>
</dbReference>
<dbReference type="Proteomes" id="UP001317870">
    <property type="component" value="Chromosome"/>
</dbReference>
<proteinExistence type="predicted"/>
<evidence type="ECO:0000313" key="2">
    <source>
        <dbReference type="EMBL" id="BDU00014.1"/>
    </source>
</evidence>
<organism evidence="2 3">
    <name type="scientific">Nocardia sputorum</name>
    <dbReference type="NCBI Taxonomy" id="2984338"/>
    <lineage>
        <taxon>Bacteria</taxon>
        <taxon>Bacillati</taxon>
        <taxon>Actinomycetota</taxon>
        <taxon>Actinomycetes</taxon>
        <taxon>Mycobacteriales</taxon>
        <taxon>Nocardiaceae</taxon>
        <taxon>Nocardia</taxon>
    </lineage>
</organism>
<feature type="domain" description="VOC" evidence="1">
    <location>
        <begin position="8"/>
        <end position="144"/>
    </location>
</feature>
<dbReference type="Gene3D" id="3.10.180.10">
    <property type="entry name" value="2,3-Dihydroxybiphenyl 1,2-Dioxygenase, domain 1"/>
    <property type="match status" value="1"/>
</dbReference>
<dbReference type="CDD" id="cd06587">
    <property type="entry name" value="VOC"/>
    <property type="match status" value="1"/>
</dbReference>
<name>A0ABM8CYB5_9NOCA</name>
<dbReference type="InterPro" id="IPR037523">
    <property type="entry name" value="VOC_core"/>
</dbReference>
<dbReference type="InterPro" id="IPR029068">
    <property type="entry name" value="Glyas_Bleomycin-R_OHBP_Dase"/>
</dbReference>
<keyword evidence="3" id="KW-1185">Reference proteome</keyword>
<evidence type="ECO:0000259" key="1">
    <source>
        <dbReference type="PROSITE" id="PS51819"/>
    </source>
</evidence>
<accession>A0ABM8CYB5</accession>